<accession>A0AC60A4L8</accession>
<evidence type="ECO:0000313" key="1">
    <source>
        <dbReference type="EMBL" id="CAN0555586.1"/>
    </source>
</evidence>
<reference evidence="1" key="1">
    <citation type="submission" date="2023-05" db="EMBL/GenBank/DDBJ databases">
        <authorList>
            <consortium name="ELIXIR-Norway"/>
        </authorList>
    </citation>
    <scope>NUCLEOTIDE SEQUENCE</scope>
</reference>
<gene>
    <name evidence="1" type="ORF">MRATA1EN22A_LOCUS26849</name>
</gene>
<reference evidence="1" key="2">
    <citation type="submission" date="2025-03" db="EMBL/GenBank/DDBJ databases">
        <authorList>
            <consortium name="ELIXIR-Norway"/>
            <consortium name="Elixir Norway"/>
        </authorList>
    </citation>
    <scope>NUCLEOTIDE SEQUENCE</scope>
</reference>
<proteinExistence type="predicted"/>
<dbReference type="Proteomes" id="UP001162501">
    <property type="component" value="Chromosome 7"/>
</dbReference>
<dbReference type="EMBL" id="OX596091">
    <property type="protein sequence ID" value="CAN0555586.1"/>
    <property type="molecule type" value="Genomic_DNA"/>
</dbReference>
<name>A0AC60A4L8_RANTA</name>
<sequence length="81" mass="8492">MSVCVSFPPSALSSRLSHQCTEVTLLEGATTRAFSFHGGCAARGPERSELELDHIGQIPVLLGTGSLMSGLLTAHSRLPSL</sequence>
<evidence type="ECO:0000313" key="2">
    <source>
        <dbReference type="Proteomes" id="UP001162501"/>
    </source>
</evidence>
<organism evidence="1 2">
    <name type="scientific">Rangifer tarandus platyrhynchus</name>
    <name type="common">Svalbard reindeer</name>
    <dbReference type="NCBI Taxonomy" id="3082113"/>
    <lineage>
        <taxon>Eukaryota</taxon>
        <taxon>Metazoa</taxon>
        <taxon>Chordata</taxon>
        <taxon>Craniata</taxon>
        <taxon>Vertebrata</taxon>
        <taxon>Euteleostomi</taxon>
        <taxon>Mammalia</taxon>
        <taxon>Eutheria</taxon>
        <taxon>Laurasiatheria</taxon>
        <taxon>Artiodactyla</taxon>
        <taxon>Ruminantia</taxon>
        <taxon>Pecora</taxon>
        <taxon>Cervidae</taxon>
        <taxon>Odocoileinae</taxon>
        <taxon>Rangifer</taxon>
    </lineage>
</organism>
<protein>
    <submittedName>
        <fullName evidence="1">Uncharacterized protein</fullName>
    </submittedName>
</protein>